<dbReference type="RefSeq" id="WP_111317650.1">
    <property type="nucleotide sequence ID" value="NZ_QKZT01000005.1"/>
</dbReference>
<accession>A0A2W7R4K0</accession>
<reference evidence="1 2" key="1">
    <citation type="submission" date="2018-06" db="EMBL/GenBank/DDBJ databases">
        <title>Genomic Encyclopedia of Archaeal and Bacterial Type Strains, Phase II (KMG-II): from individual species to whole genera.</title>
        <authorList>
            <person name="Goeker M."/>
        </authorList>
    </citation>
    <scope>NUCLEOTIDE SEQUENCE [LARGE SCALE GENOMIC DNA]</scope>
    <source>
        <strain evidence="1 2">DSM 19830</strain>
    </source>
</reference>
<keyword evidence="2" id="KW-1185">Reference proteome</keyword>
<gene>
    <name evidence="1" type="ORF">LV85_01465</name>
</gene>
<protein>
    <submittedName>
        <fullName evidence="1">Uncharacterized protein</fullName>
    </submittedName>
</protein>
<dbReference type="Proteomes" id="UP000248882">
    <property type="component" value="Unassembled WGS sequence"/>
</dbReference>
<evidence type="ECO:0000313" key="1">
    <source>
        <dbReference type="EMBL" id="PZX54126.1"/>
    </source>
</evidence>
<sequence length="215" mass="25563">MDNLMTRQLDLILREGEVDFERDFELELEPKFLDEKGRNWLAEIYEDLGGVGRFPLLEKLKFDFKINRNLFVYDEELHFNRYRLITFRSDFYSEMSFPFVETQKRLCRSYEKDCLKAGMQHRIWNGAPIAKHCFGEPSEAGDFSGNGAVGWKLSAYNDAQFDLQTRIHGYKLFRITPFETLMTGGSLKRLDQLLINPKEEQRQMLLNWFKRKYQG</sequence>
<comment type="caution">
    <text evidence="1">The sequence shown here is derived from an EMBL/GenBank/DDBJ whole genome shotgun (WGS) entry which is preliminary data.</text>
</comment>
<dbReference type="OrthoDB" id="4619215at2"/>
<name>A0A2W7R4K0_9BACT</name>
<dbReference type="InterPro" id="IPR055679">
    <property type="entry name" value="DUF7255"/>
</dbReference>
<dbReference type="EMBL" id="QKZT01000005">
    <property type="protein sequence ID" value="PZX54126.1"/>
    <property type="molecule type" value="Genomic_DNA"/>
</dbReference>
<organism evidence="1 2">
    <name type="scientific">Algoriphagus chordae</name>
    <dbReference type="NCBI Taxonomy" id="237019"/>
    <lineage>
        <taxon>Bacteria</taxon>
        <taxon>Pseudomonadati</taxon>
        <taxon>Bacteroidota</taxon>
        <taxon>Cytophagia</taxon>
        <taxon>Cytophagales</taxon>
        <taxon>Cyclobacteriaceae</taxon>
        <taxon>Algoriphagus</taxon>
    </lineage>
</organism>
<evidence type="ECO:0000313" key="2">
    <source>
        <dbReference type="Proteomes" id="UP000248882"/>
    </source>
</evidence>
<dbReference type="AlphaFoldDB" id="A0A2W7R4K0"/>
<dbReference type="Pfam" id="PF23913">
    <property type="entry name" value="DUF7255"/>
    <property type="match status" value="1"/>
</dbReference>
<proteinExistence type="predicted"/>